<keyword evidence="2" id="KW-0808">Transferase</keyword>
<dbReference type="SUPFAM" id="SSF53756">
    <property type="entry name" value="UDP-Glycosyltransferase/glycogen phosphorylase"/>
    <property type="match status" value="1"/>
</dbReference>
<dbReference type="Pfam" id="PF13439">
    <property type="entry name" value="Glyco_transf_4"/>
    <property type="match status" value="1"/>
</dbReference>
<dbReference type="GO" id="GO:0016757">
    <property type="term" value="F:glycosyltransferase activity"/>
    <property type="evidence" value="ECO:0007669"/>
    <property type="project" value="TreeGrafter"/>
</dbReference>
<dbReference type="InterPro" id="IPR050194">
    <property type="entry name" value="Glycosyltransferase_grp1"/>
</dbReference>
<name>A0A426QMZ1_9GAMM</name>
<accession>A0A426QMZ1</accession>
<sequence>MTLSRFVAGLQQRGHQLQLIRPRHRSEAQAPPDTDRLPLLQVSGLHIPLYPELQLGMPAGRRIHRAWRQLRPDIAYIATEGPLGWSALRAARRLGIPVVSGFHTNFHTYSRHYHMGLLMPLVKRYLRHFHHRSRCTLAPNPVLCEELTAAGFGQVRVLPRGVDTALFNPAHRSPGLRRQWGLADTDLAVLYVGRIAAEKNIHEALAAFRRIERSRPDARFIVVGDGPLRATLAGENPDLIFCGMRTGRALAEHFASADLFLFPSRTETFGNVTLEAMASGLAVVAYDYAAAAMHIRDGINGVRVNWQIPGEFVNRAEQLARDRRGLIAMGLAAREHTRGLGWDRIVDRLESILCENAFPEPAAHVSRI</sequence>
<dbReference type="Pfam" id="PF13692">
    <property type="entry name" value="Glyco_trans_1_4"/>
    <property type="match status" value="1"/>
</dbReference>
<comment type="caution">
    <text evidence="2">The sequence shown here is derived from an EMBL/GenBank/DDBJ whole genome shotgun (WGS) entry which is preliminary data.</text>
</comment>
<reference evidence="2 3" key="1">
    <citation type="journal article" date="2010" name="Int. J. Syst. Evol. Microbiol.">
        <title>Thiohalobacter thiocyanaticus gen. nov., sp. nov., a moderately halophilic, sulfur-oxidizing gammaproteobacterium from hypersaline lakes, that utilizes thiocyanate.</title>
        <authorList>
            <person name="Sorokin D.Y."/>
            <person name="Kovaleva O.L."/>
            <person name="Tourova T.P."/>
            <person name="Muyzer G."/>
        </authorList>
    </citation>
    <scope>NUCLEOTIDE SEQUENCE [LARGE SCALE GENOMIC DNA]</scope>
    <source>
        <strain evidence="2 3">Hrh1</strain>
    </source>
</reference>
<evidence type="ECO:0000259" key="1">
    <source>
        <dbReference type="Pfam" id="PF13439"/>
    </source>
</evidence>
<dbReference type="OrthoDB" id="9802525at2"/>
<dbReference type="PANTHER" id="PTHR45947:SF3">
    <property type="entry name" value="SULFOQUINOVOSYL TRANSFERASE SQD2"/>
    <property type="match status" value="1"/>
</dbReference>
<dbReference type="CDD" id="cd03814">
    <property type="entry name" value="GT4-like"/>
    <property type="match status" value="1"/>
</dbReference>
<gene>
    <name evidence="2" type="ORF">D6C00_04540</name>
</gene>
<organism evidence="2 3">
    <name type="scientific">Thiohalobacter thiocyanaticus</name>
    <dbReference type="NCBI Taxonomy" id="585455"/>
    <lineage>
        <taxon>Bacteria</taxon>
        <taxon>Pseudomonadati</taxon>
        <taxon>Pseudomonadota</taxon>
        <taxon>Gammaproteobacteria</taxon>
        <taxon>Thiohalobacterales</taxon>
        <taxon>Thiohalobacteraceae</taxon>
        <taxon>Thiohalobacter</taxon>
    </lineage>
</organism>
<feature type="domain" description="Glycosyltransferase subfamily 4-like N-terminal" evidence="1">
    <location>
        <begin position="5"/>
        <end position="165"/>
    </location>
</feature>
<dbReference type="PANTHER" id="PTHR45947">
    <property type="entry name" value="SULFOQUINOVOSYL TRANSFERASE SQD2"/>
    <property type="match status" value="1"/>
</dbReference>
<dbReference type="AlphaFoldDB" id="A0A426QMZ1"/>
<dbReference type="EMBL" id="QZMU01000001">
    <property type="protein sequence ID" value="RRQ23036.1"/>
    <property type="molecule type" value="Genomic_DNA"/>
</dbReference>
<protein>
    <submittedName>
        <fullName evidence="2">Glycosyltransferase family 1 protein</fullName>
    </submittedName>
</protein>
<evidence type="ECO:0000313" key="2">
    <source>
        <dbReference type="EMBL" id="RRQ23036.1"/>
    </source>
</evidence>
<dbReference type="InterPro" id="IPR028098">
    <property type="entry name" value="Glyco_trans_4-like_N"/>
</dbReference>
<keyword evidence="3" id="KW-1185">Reference proteome</keyword>
<dbReference type="Gene3D" id="3.40.50.2000">
    <property type="entry name" value="Glycogen Phosphorylase B"/>
    <property type="match status" value="2"/>
</dbReference>
<evidence type="ECO:0000313" key="3">
    <source>
        <dbReference type="Proteomes" id="UP000287798"/>
    </source>
</evidence>
<dbReference type="Proteomes" id="UP000287798">
    <property type="component" value="Unassembled WGS sequence"/>
</dbReference>
<proteinExistence type="predicted"/>